<evidence type="ECO:0000259" key="4">
    <source>
        <dbReference type="Pfam" id="PF00326"/>
    </source>
</evidence>
<dbReference type="Pfam" id="PF00326">
    <property type="entry name" value="Peptidase_S9"/>
    <property type="match status" value="1"/>
</dbReference>
<dbReference type="Gene3D" id="3.40.50.1820">
    <property type="entry name" value="alpha/beta hydrolase"/>
    <property type="match status" value="1"/>
</dbReference>
<reference evidence="5 6" key="1">
    <citation type="submission" date="2020-10" db="EMBL/GenBank/DDBJ databases">
        <title>Phylogeny of dyella-like bacteria.</title>
        <authorList>
            <person name="Fu J."/>
        </authorList>
    </citation>
    <scope>NUCLEOTIDE SEQUENCE [LARGE SCALE GENOMIC DNA]</scope>
    <source>
        <strain evidence="5 6">DHOB07</strain>
    </source>
</reference>
<dbReference type="Pfam" id="PF07676">
    <property type="entry name" value="PD40"/>
    <property type="match status" value="1"/>
</dbReference>
<dbReference type="RefSeq" id="WP_284400944.1">
    <property type="nucleotide sequence ID" value="NZ_BSNQ01000009.1"/>
</dbReference>
<keyword evidence="3" id="KW-0732">Signal</keyword>
<organism evidence="5 6">
    <name type="scientific">Dyella lipolytica</name>
    <dbReference type="NCBI Taxonomy" id="1867835"/>
    <lineage>
        <taxon>Bacteria</taxon>
        <taxon>Pseudomonadati</taxon>
        <taxon>Pseudomonadota</taxon>
        <taxon>Gammaproteobacteria</taxon>
        <taxon>Lysobacterales</taxon>
        <taxon>Rhodanobacteraceae</taxon>
        <taxon>Dyella</taxon>
    </lineage>
</organism>
<protein>
    <submittedName>
        <fullName evidence="5">S9 family peptidase</fullName>
    </submittedName>
</protein>
<evidence type="ECO:0000256" key="2">
    <source>
        <dbReference type="ARBA" id="ARBA00022825"/>
    </source>
</evidence>
<sequence length="651" mass="71857">MRNGRARALAAALCLLMPAVVAAGDPVSVEAFAHRGGFSMPRLSPDGKYLAVALEQGEDHSVQIYHLDDMHHPKNLRLPFHQLPYDIEWAGPERLVVELAKFVGTLDHPERQGEIIAANADGKRILPMFIREEAQAGRGGLQYTADNGYATIASLPSKANGHFYMQTYMWNDEKNTWLYDVNADNGVRHLIGQINVGDMDFTLDPDGKVRYAQGLDLSANYVVYRMQNDRWVSLADGEHGDRFEPITFSQDKQHLYARTSVKGGPLSLVQTNADGTQSQLLAKDDFGSVGYVQWTPQNEPISASPVTGIPTSIVINGDQPLSQIYQVLLSKFPNQFVSFSSFSEDGTILIFKVSSDRDPGTYYLFDMKARTVAKLFSENASIDPDKMGSRVPMHFIASDGMPLEAILTVPHGATMNNLPMVLLPHGGPFDISDTWFFDTDAQFLASRGYLVLQINYRGSGGRGPGFVDAGYGKWGTRIQQDLIDGVKWAEAQHYGDPKRVCVFGGSFGGYSAMMTVIRAPGLFKCAIGEAGIYDLAMMYDKGDIKERTIGRSYLEQAIGKDPSELAANSPDKLADKIDVPVLLIHGEADERAPYAQAKAMRAALEAAHKPYEWLIKPNEGHGFYKEENRVDMYNHVQSFLEKNIGPGVQAN</sequence>
<accession>A0ABW8IXB3</accession>
<proteinExistence type="predicted"/>
<keyword evidence="6" id="KW-1185">Reference proteome</keyword>
<keyword evidence="2" id="KW-0645">Protease</keyword>
<dbReference type="Gene3D" id="2.120.10.30">
    <property type="entry name" value="TolB, C-terminal domain"/>
    <property type="match status" value="1"/>
</dbReference>
<dbReference type="Proteomes" id="UP001620405">
    <property type="component" value="Unassembled WGS sequence"/>
</dbReference>
<gene>
    <name evidence="5" type="ORF">ISP13_10290</name>
</gene>
<feature type="signal peptide" evidence="3">
    <location>
        <begin position="1"/>
        <end position="23"/>
    </location>
</feature>
<keyword evidence="2" id="KW-0720">Serine protease</keyword>
<dbReference type="PANTHER" id="PTHR42776:SF27">
    <property type="entry name" value="DIPEPTIDYL PEPTIDASE FAMILY MEMBER 6"/>
    <property type="match status" value="1"/>
</dbReference>
<dbReference type="InterPro" id="IPR029058">
    <property type="entry name" value="AB_hydrolase_fold"/>
</dbReference>
<keyword evidence="1" id="KW-0378">Hydrolase</keyword>
<name>A0ABW8IXB3_9GAMM</name>
<dbReference type="SUPFAM" id="SSF53474">
    <property type="entry name" value="alpha/beta-Hydrolases"/>
    <property type="match status" value="1"/>
</dbReference>
<dbReference type="PANTHER" id="PTHR42776">
    <property type="entry name" value="SERINE PEPTIDASE S9 FAMILY MEMBER"/>
    <property type="match status" value="1"/>
</dbReference>
<feature type="chain" id="PRO_5045970517" evidence="3">
    <location>
        <begin position="24"/>
        <end position="651"/>
    </location>
</feature>
<evidence type="ECO:0000256" key="1">
    <source>
        <dbReference type="ARBA" id="ARBA00022801"/>
    </source>
</evidence>
<comment type="caution">
    <text evidence="5">The sequence shown here is derived from an EMBL/GenBank/DDBJ whole genome shotgun (WGS) entry which is preliminary data.</text>
</comment>
<feature type="domain" description="Peptidase S9 prolyl oligopeptidase catalytic" evidence="4">
    <location>
        <begin position="436"/>
        <end position="645"/>
    </location>
</feature>
<evidence type="ECO:0000256" key="3">
    <source>
        <dbReference type="SAM" id="SignalP"/>
    </source>
</evidence>
<evidence type="ECO:0000313" key="6">
    <source>
        <dbReference type="Proteomes" id="UP001620405"/>
    </source>
</evidence>
<evidence type="ECO:0000313" key="5">
    <source>
        <dbReference type="EMBL" id="MFK2873920.1"/>
    </source>
</evidence>
<dbReference type="SUPFAM" id="SSF82171">
    <property type="entry name" value="DPP6 N-terminal domain-like"/>
    <property type="match status" value="1"/>
</dbReference>
<dbReference type="InterPro" id="IPR011659">
    <property type="entry name" value="WD40"/>
</dbReference>
<dbReference type="InterPro" id="IPR011042">
    <property type="entry name" value="6-blade_b-propeller_TolB-like"/>
</dbReference>
<dbReference type="EMBL" id="JADIKG010000012">
    <property type="protein sequence ID" value="MFK2873920.1"/>
    <property type="molecule type" value="Genomic_DNA"/>
</dbReference>
<dbReference type="InterPro" id="IPR001375">
    <property type="entry name" value="Peptidase_S9_cat"/>
</dbReference>